<feature type="transmembrane region" description="Helical" evidence="7">
    <location>
        <begin position="241"/>
        <end position="262"/>
    </location>
</feature>
<gene>
    <name evidence="9" type="ORF">SAMN05660324_2179</name>
</gene>
<proteinExistence type="inferred from homology"/>
<comment type="similarity">
    <text evidence="7">Belongs to the binding-protein-dependent transport system permease family.</text>
</comment>
<feature type="transmembrane region" description="Helical" evidence="7">
    <location>
        <begin position="33"/>
        <end position="54"/>
    </location>
</feature>
<evidence type="ECO:0000256" key="4">
    <source>
        <dbReference type="ARBA" id="ARBA00022692"/>
    </source>
</evidence>
<keyword evidence="3" id="KW-1003">Cell membrane</keyword>
<dbReference type="GO" id="GO:0005886">
    <property type="term" value="C:plasma membrane"/>
    <property type="evidence" value="ECO:0007669"/>
    <property type="project" value="UniProtKB-SubCell"/>
</dbReference>
<dbReference type="Pfam" id="PF00528">
    <property type="entry name" value="BPD_transp_1"/>
    <property type="match status" value="1"/>
</dbReference>
<evidence type="ECO:0000313" key="10">
    <source>
        <dbReference type="Proteomes" id="UP000198863"/>
    </source>
</evidence>
<accession>A0A1G7SUT5</accession>
<name>A0A1G7SUT5_9ACTN</name>
<feature type="domain" description="ABC transmembrane type-1" evidence="8">
    <location>
        <begin position="79"/>
        <end position="262"/>
    </location>
</feature>
<evidence type="ECO:0000256" key="7">
    <source>
        <dbReference type="RuleBase" id="RU363032"/>
    </source>
</evidence>
<comment type="subcellular location">
    <subcellularLocation>
        <location evidence="1 7">Cell membrane</location>
        <topology evidence="1 7">Multi-pass membrane protein</topology>
    </subcellularLocation>
</comment>
<sequence length="275" mass="29177">MTTVLPRRSTVRAVIPPDVLPPWPLRALRATRVWLVLVASVGVWELAVAVLDVPNYLVPAPSAVVRELLVKPELYLGALGSTALAAVLGFAAAVVVGVVLGVLFARSPLVEELVYPFLNIVRVTPTVAIAPLLTIWFGRGLVPVVVAAFLIAFFPVLVQVVLGVASADRQLVDVLRIANASELSVLRKVQIPNAMPYLFSSFRVAAPGAVVGALLGEFLGASTGLGYLITVASGQLNTSAVFLLAGLSCVLGIALFQVCVLLERRLVRWHPSVRL</sequence>
<evidence type="ECO:0000256" key="6">
    <source>
        <dbReference type="ARBA" id="ARBA00023136"/>
    </source>
</evidence>
<evidence type="ECO:0000256" key="5">
    <source>
        <dbReference type="ARBA" id="ARBA00022989"/>
    </source>
</evidence>
<evidence type="ECO:0000256" key="2">
    <source>
        <dbReference type="ARBA" id="ARBA00022448"/>
    </source>
</evidence>
<dbReference type="PROSITE" id="PS50928">
    <property type="entry name" value="ABC_TM1"/>
    <property type="match status" value="1"/>
</dbReference>
<keyword evidence="4 7" id="KW-0812">Transmembrane</keyword>
<keyword evidence="2 7" id="KW-0813">Transport</keyword>
<dbReference type="EMBL" id="FNCF01000003">
    <property type="protein sequence ID" value="SDG26827.1"/>
    <property type="molecule type" value="Genomic_DNA"/>
</dbReference>
<feature type="transmembrane region" description="Helical" evidence="7">
    <location>
        <begin position="144"/>
        <end position="167"/>
    </location>
</feature>
<evidence type="ECO:0000313" key="9">
    <source>
        <dbReference type="EMBL" id="SDG26827.1"/>
    </source>
</evidence>
<dbReference type="GO" id="GO:0055085">
    <property type="term" value="P:transmembrane transport"/>
    <property type="evidence" value="ECO:0007669"/>
    <property type="project" value="InterPro"/>
</dbReference>
<feature type="transmembrane region" description="Helical" evidence="7">
    <location>
        <begin position="117"/>
        <end position="138"/>
    </location>
</feature>
<feature type="transmembrane region" description="Helical" evidence="7">
    <location>
        <begin position="74"/>
        <end position="105"/>
    </location>
</feature>
<dbReference type="Proteomes" id="UP000198863">
    <property type="component" value="Unassembled WGS sequence"/>
</dbReference>
<dbReference type="SUPFAM" id="SSF161098">
    <property type="entry name" value="MetI-like"/>
    <property type="match status" value="1"/>
</dbReference>
<dbReference type="PANTHER" id="PTHR30151:SF41">
    <property type="entry name" value="ABC TRANSPORTER PERMEASE PROTEIN"/>
    <property type="match status" value="1"/>
</dbReference>
<dbReference type="RefSeq" id="WP_109502133.1">
    <property type="nucleotide sequence ID" value="NZ_FNCF01000003.1"/>
</dbReference>
<dbReference type="Gene3D" id="1.10.3720.10">
    <property type="entry name" value="MetI-like"/>
    <property type="match status" value="1"/>
</dbReference>
<dbReference type="AlphaFoldDB" id="A0A1G7SUT5"/>
<dbReference type="OrthoDB" id="7274389at2"/>
<keyword evidence="10" id="KW-1185">Reference proteome</keyword>
<organism evidence="9 10">
    <name type="scientific">Klenkia brasiliensis</name>
    <dbReference type="NCBI Taxonomy" id="333142"/>
    <lineage>
        <taxon>Bacteria</taxon>
        <taxon>Bacillati</taxon>
        <taxon>Actinomycetota</taxon>
        <taxon>Actinomycetes</taxon>
        <taxon>Geodermatophilales</taxon>
        <taxon>Geodermatophilaceae</taxon>
        <taxon>Klenkia</taxon>
    </lineage>
</organism>
<keyword evidence="5 7" id="KW-1133">Transmembrane helix</keyword>
<evidence type="ECO:0000259" key="8">
    <source>
        <dbReference type="PROSITE" id="PS50928"/>
    </source>
</evidence>
<dbReference type="CDD" id="cd06261">
    <property type="entry name" value="TM_PBP2"/>
    <property type="match status" value="1"/>
</dbReference>
<evidence type="ECO:0000256" key="1">
    <source>
        <dbReference type="ARBA" id="ARBA00004651"/>
    </source>
</evidence>
<keyword evidence="6 7" id="KW-0472">Membrane</keyword>
<evidence type="ECO:0000256" key="3">
    <source>
        <dbReference type="ARBA" id="ARBA00022475"/>
    </source>
</evidence>
<protein>
    <submittedName>
        <fullName evidence="9">NitT/TauT family transport system permease protein</fullName>
    </submittedName>
</protein>
<dbReference type="InterPro" id="IPR035906">
    <property type="entry name" value="MetI-like_sf"/>
</dbReference>
<dbReference type="InterPro" id="IPR000515">
    <property type="entry name" value="MetI-like"/>
</dbReference>
<dbReference type="PANTHER" id="PTHR30151">
    <property type="entry name" value="ALKANE SULFONATE ABC TRANSPORTER-RELATED, MEMBRANE SUBUNIT"/>
    <property type="match status" value="1"/>
</dbReference>
<reference evidence="10" key="1">
    <citation type="submission" date="2016-10" db="EMBL/GenBank/DDBJ databases">
        <authorList>
            <person name="Varghese N."/>
            <person name="Submissions S."/>
        </authorList>
    </citation>
    <scope>NUCLEOTIDE SEQUENCE [LARGE SCALE GENOMIC DNA]</scope>
    <source>
        <strain evidence="10">DSM 44526</strain>
    </source>
</reference>
<feature type="transmembrane region" description="Helical" evidence="7">
    <location>
        <begin position="204"/>
        <end position="229"/>
    </location>
</feature>